<proteinExistence type="predicted"/>
<dbReference type="InParanoid" id="A0A194XMX7"/>
<dbReference type="RefSeq" id="XP_018075868.1">
    <property type="nucleotide sequence ID" value="XM_018212795.1"/>
</dbReference>
<gene>
    <name evidence="1" type="ORF">LY89DRAFT_664708</name>
</gene>
<evidence type="ECO:0000313" key="1">
    <source>
        <dbReference type="EMBL" id="KUJ21513.1"/>
    </source>
</evidence>
<name>A0A194XMX7_MOLSC</name>
<dbReference type="GeneID" id="28822521"/>
<dbReference type="Proteomes" id="UP000070700">
    <property type="component" value="Unassembled WGS sequence"/>
</dbReference>
<keyword evidence="2" id="KW-1185">Reference proteome</keyword>
<organism evidence="1 2">
    <name type="scientific">Mollisia scopiformis</name>
    <name type="common">Conifer needle endophyte fungus</name>
    <name type="synonym">Phialocephala scopiformis</name>
    <dbReference type="NCBI Taxonomy" id="149040"/>
    <lineage>
        <taxon>Eukaryota</taxon>
        <taxon>Fungi</taxon>
        <taxon>Dikarya</taxon>
        <taxon>Ascomycota</taxon>
        <taxon>Pezizomycotina</taxon>
        <taxon>Leotiomycetes</taxon>
        <taxon>Helotiales</taxon>
        <taxon>Mollisiaceae</taxon>
        <taxon>Mollisia</taxon>
    </lineage>
</organism>
<accession>A0A194XMX7</accession>
<dbReference type="AlphaFoldDB" id="A0A194XMX7"/>
<dbReference type="KEGG" id="psco:LY89DRAFT_664708"/>
<dbReference type="EMBL" id="KQ947407">
    <property type="protein sequence ID" value="KUJ21513.1"/>
    <property type="molecule type" value="Genomic_DNA"/>
</dbReference>
<dbReference type="OrthoDB" id="3547906at2759"/>
<reference evidence="1 2" key="1">
    <citation type="submission" date="2015-10" db="EMBL/GenBank/DDBJ databases">
        <title>Full genome of DAOMC 229536 Phialocephala scopiformis, a fungal endophyte of spruce producing the potent anti-insectan compound rugulosin.</title>
        <authorList>
            <consortium name="DOE Joint Genome Institute"/>
            <person name="Walker A.K."/>
            <person name="Frasz S.L."/>
            <person name="Seifert K.A."/>
            <person name="Miller J.D."/>
            <person name="Mondo S.J."/>
            <person name="Labutti K."/>
            <person name="Lipzen A."/>
            <person name="Dockter R."/>
            <person name="Kennedy M."/>
            <person name="Grigoriev I.V."/>
            <person name="Spatafora J.W."/>
        </authorList>
    </citation>
    <scope>NUCLEOTIDE SEQUENCE [LARGE SCALE GENOMIC DNA]</scope>
    <source>
        <strain evidence="1 2">CBS 120377</strain>
    </source>
</reference>
<sequence length="352" mass="39342">MVLALGESPLRLPASRGGRSDHRGLWVTLLFTCRSEAELARLPAKAIPGLRLLDGFQCLTCSAHLTRDCKSIQRHVSKAHQQKLALHKKSPLWRGCKLQTFFAENRWVRYFVVEEGKATTRGSSECSFIASLDSREADFFTQLNEDAAIAGEDAKAEANTVHSFGSHKSAVVPWLRRTGIEEHTRGLKKDEMHTSFAVPKNAESEPELFLMLEENAWEAASQSAVKQDRPALRNAMSDLSIALVCHEFGGNRYNSPLLSFCAMLSVKPHTKTWKEPGNYNSCLSGVIWVAQLIIFHASACLEKAELGDTLERIEQYYGKFLKQDTETPMGEILGWRLLLFTISKEVVGPHQA</sequence>
<evidence type="ECO:0000313" key="2">
    <source>
        <dbReference type="Proteomes" id="UP000070700"/>
    </source>
</evidence>
<protein>
    <submittedName>
        <fullName evidence="1">Uncharacterized protein</fullName>
    </submittedName>
</protein>